<comment type="pathway">
    <text evidence="3 13">Cofactor biosynthesis; tetrahydrofolate biosynthesis; 7,8-dihydrofolate from 2-amino-4-hydroxy-6-hydroxymethyl-7,8-dihydropteridine diphosphate and 4-aminobenzoate: step 1/2.</text>
</comment>
<keyword evidence="7 13" id="KW-0808">Transferase</keyword>
<dbReference type="GO" id="GO:0004156">
    <property type="term" value="F:dihydropteroate synthase activity"/>
    <property type="evidence" value="ECO:0007669"/>
    <property type="project" value="UniProtKB-EC"/>
</dbReference>
<evidence type="ECO:0000256" key="5">
    <source>
        <dbReference type="ARBA" id="ARBA00012458"/>
    </source>
</evidence>
<evidence type="ECO:0000313" key="15">
    <source>
        <dbReference type="EMBL" id="KOY18453.1"/>
    </source>
</evidence>
<evidence type="ECO:0000256" key="2">
    <source>
        <dbReference type="ARBA" id="ARBA00001946"/>
    </source>
</evidence>
<comment type="caution">
    <text evidence="15">The sequence shown here is derived from an EMBL/GenBank/DDBJ whole genome shotgun (WGS) entry which is preliminary data.</text>
</comment>
<comment type="function">
    <text evidence="12 13">Catalyzes the condensation of para-aminobenzoate (pABA) with 6-hydroxymethyl-7,8-dihydropterin diphosphate (DHPt-PP) to form 7,8-dihydropteroate (H2Pte), the immediate precursor of folate derivatives.</text>
</comment>
<comment type="similarity">
    <text evidence="4 13">Belongs to the DHPS family.</text>
</comment>
<feature type="domain" description="Pterin-binding" evidence="14">
    <location>
        <begin position="25"/>
        <end position="272"/>
    </location>
</feature>
<dbReference type="PROSITE" id="PS50972">
    <property type="entry name" value="PTERIN_BINDING"/>
    <property type="match status" value="1"/>
</dbReference>
<comment type="cofactor">
    <cofactor evidence="2 13">
        <name>Mg(2+)</name>
        <dbReference type="ChEBI" id="CHEBI:18420"/>
    </cofactor>
</comment>
<dbReference type="PROSITE" id="PS00793">
    <property type="entry name" value="DHPS_2"/>
    <property type="match status" value="1"/>
</dbReference>
<evidence type="ECO:0000256" key="8">
    <source>
        <dbReference type="ARBA" id="ARBA00022723"/>
    </source>
</evidence>
<comment type="catalytic activity">
    <reaction evidence="1">
        <text>(7,8-dihydropterin-6-yl)methyl diphosphate + 4-aminobenzoate = 7,8-dihydropteroate + diphosphate</text>
        <dbReference type="Rhea" id="RHEA:19949"/>
        <dbReference type="ChEBI" id="CHEBI:17836"/>
        <dbReference type="ChEBI" id="CHEBI:17839"/>
        <dbReference type="ChEBI" id="CHEBI:33019"/>
        <dbReference type="ChEBI" id="CHEBI:72950"/>
        <dbReference type="EC" id="2.5.1.15"/>
    </reaction>
</comment>
<evidence type="ECO:0000256" key="4">
    <source>
        <dbReference type="ARBA" id="ARBA00009503"/>
    </source>
</evidence>
<reference evidence="15 16" key="1">
    <citation type="submission" date="2015-08" db="EMBL/GenBank/DDBJ databases">
        <title>Draft genome sequence of cellulolytic and xylanolytic Paenibacillus sp. A59, isolated from a decaying forest soil from Patagonia, Argentina.</title>
        <authorList>
            <person name="Ghio S."/>
            <person name="Caceres A.M."/>
            <person name="Talia P."/>
            <person name="Grasso D."/>
            <person name="Campos E."/>
        </authorList>
    </citation>
    <scope>NUCLEOTIDE SEQUENCE [LARGE SCALE GENOMIC DNA]</scope>
    <source>
        <strain evidence="15 16">A59</strain>
    </source>
</reference>
<dbReference type="GO" id="GO:0046656">
    <property type="term" value="P:folic acid biosynthetic process"/>
    <property type="evidence" value="ECO:0007669"/>
    <property type="project" value="UniProtKB-KW"/>
</dbReference>
<keyword evidence="10 13" id="KW-0289">Folate biosynthesis</keyword>
<dbReference type="EMBL" id="LITU01000004">
    <property type="protein sequence ID" value="KOY18453.1"/>
    <property type="molecule type" value="Genomic_DNA"/>
</dbReference>
<proteinExistence type="inferred from homology"/>
<evidence type="ECO:0000256" key="10">
    <source>
        <dbReference type="ARBA" id="ARBA00022909"/>
    </source>
</evidence>
<evidence type="ECO:0000256" key="11">
    <source>
        <dbReference type="ARBA" id="ARBA00030193"/>
    </source>
</evidence>
<keyword evidence="8 13" id="KW-0479">Metal-binding</keyword>
<evidence type="ECO:0000256" key="7">
    <source>
        <dbReference type="ARBA" id="ARBA00022679"/>
    </source>
</evidence>
<dbReference type="PANTHER" id="PTHR20941:SF1">
    <property type="entry name" value="FOLIC ACID SYNTHESIS PROTEIN FOL1"/>
    <property type="match status" value="1"/>
</dbReference>
<dbReference type="GO" id="GO:0046654">
    <property type="term" value="P:tetrahydrofolate biosynthetic process"/>
    <property type="evidence" value="ECO:0007669"/>
    <property type="project" value="UniProtKB-UniPathway"/>
</dbReference>
<organism evidence="15 16">
    <name type="scientific">Paenibacillus xylanivorans</name>
    <dbReference type="NCBI Taxonomy" id="1705561"/>
    <lineage>
        <taxon>Bacteria</taxon>
        <taxon>Bacillati</taxon>
        <taxon>Bacillota</taxon>
        <taxon>Bacilli</taxon>
        <taxon>Bacillales</taxon>
        <taxon>Paenibacillaceae</taxon>
        <taxon>Paenibacillus</taxon>
    </lineage>
</organism>
<dbReference type="SUPFAM" id="SSF51717">
    <property type="entry name" value="Dihydropteroate synthetase-like"/>
    <property type="match status" value="1"/>
</dbReference>
<dbReference type="CDD" id="cd00739">
    <property type="entry name" value="DHPS"/>
    <property type="match status" value="1"/>
</dbReference>
<dbReference type="AlphaFoldDB" id="A0A0M9BT35"/>
<dbReference type="FunFam" id="3.20.20.20:FF:000006">
    <property type="entry name" value="Dihydropteroate synthase"/>
    <property type="match status" value="1"/>
</dbReference>
<dbReference type="GO" id="GO:0005829">
    <property type="term" value="C:cytosol"/>
    <property type="evidence" value="ECO:0007669"/>
    <property type="project" value="TreeGrafter"/>
</dbReference>
<protein>
    <recommendedName>
        <fullName evidence="6 13">Dihydropteroate synthase</fullName>
        <shortName evidence="13">DHPS</shortName>
        <ecNumber evidence="5 13">2.5.1.15</ecNumber>
    </recommendedName>
    <alternativeName>
        <fullName evidence="11 13">Dihydropteroate pyrophosphorylase</fullName>
    </alternativeName>
</protein>
<keyword evidence="9 13" id="KW-0460">Magnesium</keyword>
<dbReference type="PROSITE" id="PS00792">
    <property type="entry name" value="DHPS_1"/>
    <property type="match status" value="1"/>
</dbReference>
<keyword evidence="16" id="KW-1185">Reference proteome</keyword>
<dbReference type="InterPro" id="IPR000489">
    <property type="entry name" value="Pterin-binding_dom"/>
</dbReference>
<dbReference type="Gene3D" id="3.20.20.20">
    <property type="entry name" value="Dihydropteroate synthase-like"/>
    <property type="match status" value="1"/>
</dbReference>
<evidence type="ECO:0000256" key="13">
    <source>
        <dbReference type="RuleBase" id="RU361205"/>
    </source>
</evidence>
<dbReference type="InterPro" id="IPR011005">
    <property type="entry name" value="Dihydropteroate_synth-like_sf"/>
</dbReference>
<evidence type="ECO:0000256" key="6">
    <source>
        <dbReference type="ARBA" id="ARBA00016919"/>
    </source>
</evidence>
<evidence type="ECO:0000256" key="12">
    <source>
        <dbReference type="ARBA" id="ARBA00053449"/>
    </source>
</evidence>
<evidence type="ECO:0000256" key="1">
    <source>
        <dbReference type="ARBA" id="ARBA00000012"/>
    </source>
</evidence>
<dbReference type="OrthoDB" id="9811744at2"/>
<dbReference type="Proteomes" id="UP000037688">
    <property type="component" value="Unassembled WGS sequence"/>
</dbReference>
<dbReference type="NCBIfam" id="TIGR01496">
    <property type="entry name" value="DHPS"/>
    <property type="match status" value="1"/>
</dbReference>
<dbReference type="GO" id="GO:0046872">
    <property type="term" value="F:metal ion binding"/>
    <property type="evidence" value="ECO:0007669"/>
    <property type="project" value="UniProtKB-KW"/>
</dbReference>
<dbReference type="InterPro" id="IPR006390">
    <property type="entry name" value="DHP_synth_dom"/>
</dbReference>
<dbReference type="EC" id="2.5.1.15" evidence="5 13"/>
<dbReference type="PANTHER" id="PTHR20941">
    <property type="entry name" value="FOLATE SYNTHESIS PROTEINS"/>
    <property type="match status" value="1"/>
</dbReference>
<dbReference type="Pfam" id="PF00809">
    <property type="entry name" value="Pterin_bind"/>
    <property type="match status" value="1"/>
</dbReference>
<dbReference type="InterPro" id="IPR045031">
    <property type="entry name" value="DHP_synth-like"/>
</dbReference>
<dbReference type="RefSeq" id="WP_053778906.1">
    <property type="nucleotide sequence ID" value="NZ_LITU01000004.1"/>
</dbReference>
<accession>A0A0M9BT35</accession>
<evidence type="ECO:0000256" key="3">
    <source>
        <dbReference type="ARBA" id="ARBA00004763"/>
    </source>
</evidence>
<dbReference type="PATRIC" id="fig|1705561.3.peg.280"/>
<evidence type="ECO:0000256" key="9">
    <source>
        <dbReference type="ARBA" id="ARBA00022842"/>
    </source>
</evidence>
<gene>
    <name evidence="15" type="ORF">AMS66_00065</name>
</gene>
<evidence type="ECO:0000313" key="16">
    <source>
        <dbReference type="Proteomes" id="UP000037688"/>
    </source>
</evidence>
<sequence length="287" mass="31453">MTLTPVIYERNYAWGPAELKLGTRTLIMGILNVTPDSFSDGGRYTSVERAVAHAIQMMEDGADLIDIGGESTRPGSEIVGADEELRRIIPVIEALRQQAPHIPISVDTYKADVARQAIQAGAHIINDVWGAKADREMAHTAAELGCPLILMHNRQERDYTDYLVDVVSDLQESIQIALEAGVHPDRIILDPGIGFVKDLNENLVLMSSLGLLNEMGYPVLLATSRKRFIQNTLQVQADDALEGTAATVALGIAQGCQMVRVHDVKPIRRTVDMCDAMLYASPGLRRK</sequence>
<dbReference type="UniPathway" id="UPA00077">
    <property type="reaction ID" value="UER00156"/>
</dbReference>
<name>A0A0M9BT35_9BACL</name>
<evidence type="ECO:0000259" key="14">
    <source>
        <dbReference type="PROSITE" id="PS50972"/>
    </source>
</evidence>